<keyword evidence="3" id="KW-1185">Reference proteome</keyword>
<evidence type="ECO:0000313" key="2">
    <source>
        <dbReference type="EMBL" id="KAF6160866.1"/>
    </source>
</evidence>
<dbReference type="AlphaFoldDB" id="A0A7J7N155"/>
<gene>
    <name evidence="2" type="ORF">GIB67_041920</name>
</gene>
<dbReference type="PANTHER" id="PTHR35831">
    <property type="entry name" value="OS01G0642200 PROTEIN"/>
    <property type="match status" value="1"/>
</dbReference>
<dbReference type="Proteomes" id="UP000541444">
    <property type="component" value="Unassembled WGS sequence"/>
</dbReference>
<protein>
    <submittedName>
        <fullName evidence="2">Uncharacterized protein</fullName>
    </submittedName>
</protein>
<feature type="compositionally biased region" description="Basic and acidic residues" evidence="1">
    <location>
        <begin position="183"/>
        <end position="203"/>
    </location>
</feature>
<accession>A0A7J7N155</accession>
<reference evidence="2 3" key="1">
    <citation type="journal article" date="2020" name="IScience">
        <title>Genome Sequencing of the Endangered Kingdonia uniflora (Circaeasteraceae, Ranunculales) Reveals Potential Mechanisms of Evolutionary Specialization.</title>
        <authorList>
            <person name="Sun Y."/>
            <person name="Deng T."/>
            <person name="Zhang A."/>
            <person name="Moore M.J."/>
            <person name="Landis J.B."/>
            <person name="Lin N."/>
            <person name="Zhang H."/>
            <person name="Zhang X."/>
            <person name="Huang J."/>
            <person name="Zhang X."/>
            <person name="Sun H."/>
            <person name="Wang H."/>
        </authorList>
    </citation>
    <scope>NUCLEOTIDE SEQUENCE [LARGE SCALE GENOMIC DNA]</scope>
    <source>
        <strain evidence="2">TB1705</strain>
        <tissue evidence="2">Leaf</tissue>
    </source>
</reference>
<proteinExistence type="predicted"/>
<sequence length="217" mass="24057">MASVKAQKPIGGSTLFGQVKKEPVKASEGASKPAPKKAEQKPQPKKKSLFMNLRAALVKLERAEEVGMYLNGLEQRCNSLLSFRKEKLIEFEKRCVRRGKRLTTKSDSLNSFVVNSSIIGTKEIVVLIEKAKFAKKKDLQAAHHQEFGRKYMVGNNGGDVSVECRGSGVENVDTSYSDEERTETDIEHEPQRSRRGECTDGGREGGNLVDDLDLDGE</sequence>
<evidence type="ECO:0000313" key="3">
    <source>
        <dbReference type="Proteomes" id="UP000541444"/>
    </source>
</evidence>
<name>A0A7J7N155_9MAGN</name>
<dbReference type="EMBL" id="JACGCM010001150">
    <property type="protein sequence ID" value="KAF6160866.1"/>
    <property type="molecule type" value="Genomic_DNA"/>
</dbReference>
<dbReference type="PANTHER" id="PTHR35831:SF1">
    <property type="match status" value="1"/>
</dbReference>
<organism evidence="2 3">
    <name type="scientific">Kingdonia uniflora</name>
    <dbReference type="NCBI Taxonomy" id="39325"/>
    <lineage>
        <taxon>Eukaryota</taxon>
        <taxon>Viridiplantae</taxon>
        <taxon>Streptophyta</taxon>
        <taxon>Embryophyta</taxon>
        <taxon>Tracheophyta</taxon>
        <taxon>Spermatophyta</taxon>
        <taxon>Magnoliopsida</taxon>
        <taxon>Ranunculales</taxon>
        <taxon>Circaeasteraceae</taxon>
        <taxon>Kingdonia</taxon>
    </lineage>
</organism>
<evidence type="ECO:0000256" key="1">
    <source>
        <dbReference type="SAM" id="MobiDB-lite"/>
    </source>
</evidence>
<comment type="caution">
    <text evidence="2">The sequence shown here is derived from an EMBL/GenBank/DDBJ whole genome shotgun (WGS) entry which is preliminary data.</text>
</comment>
<feature type="region of interest" description="Disordered" evidence="1">
    <location>
        <begin position="14"/>
        <end position="45"/>
    </location>
</feature>
<feature type="region of interest" description="Disordered" evidence="1">
    <location>
        <begin position="169"/>
        <end position="217"/>
    </location>
</feature>